<gene>
    <name evidence="2" type="ORF">llap_22008</name>
</gene>
<keyword evidence="3" id="KW-1185">Reference proteome</keyword>
<proteinExistence type="predicted"/>
<sequence>MGKKKAAVTKKGAEPLVVLMKDLPEGMVLKTGLEKETASVLGTELKASKAPGRVPNGGSYGAADGAASSEMEDVTDLGEKMVRER</sequence>
<organism evidence="2 3">
    <name type="scientific">Limosa lapponica baueri</name>
    <dbReference type="NCBI Taxonomy" id="1758121"/>
    <lineage>
        <taxon>Eukaryota</taxon>
        <taxon>Metazoa</taxon>
        <taxon>Chordata</taxon>
        <taxon>Craniata</taxon>
        <taxon>Vertebrata</taxon>
        <taxon>Euteleostomi</taxon>
        <taxon>Archelosauria</taxon>
        <taxon>Archosauria</taxon>
        <taxon>Dinosauria</taxon>
        <taxon>Saurischia</taxon>
        <taxon>Theropoda</taxon>
        <taxon>Coelurosauria</taxon>
        <taxon>Aves</taxon>
        <taxon>Neognathae</taxon>
        <taxon>Neoaves</taxon>
        <taxon>Charadriiformes</taxon>
        <taxon>Scolopacidae</taxon>
        <taxon>Limosa</taxon>
    </lineage>
</organism>
<dbReference type="Proteomes" id="UP000233556">
    <property type="component" value="Unassembled WGS sequence"/>
</dbReference>
<evidence type="ECO:0000313" key="2">
    <source>
        <dbReference type="EMBL" id="PKU27688.1"/>
    </source>
</evidence>
<dbReference type="OrthoDB" id="687730at2759"/>
<feature type="region of interest" description="Disordered" evidence="1">
    <location>
        <begin position="47"/>
        <end position="85"/>
    </location>
</feature>
<dbReference type="AlphaFoldDB" id="A0A2I0T1L3"/>
<evidence type="ECO:0000313" key="3">
    <source>
        <dbReference type="Proteomes" id="UP000233556"/>
    </source>
</evidence>
<evidence type="ECO:0000256" key="1">
    <source>
        <dbReference type="SAM" id="MobiDB-lite"/>
    </source>
</evidence>
<protein>
    <submittedName>
        <fullName evidence="2">Forkhead-associated domain-containing protein 1</fullName>
    </submittedName>
</protein>
<name>A0A2I0T1L3_LIMLA</name>
<dbReference type="EMBL" id="KZ525136">
    <property type="protein sequence ID" value="PKU27688.1"/>
    <property type="molecule type" value="Genomic_DNA"/>
</dbReference>
<reference evidence="3" key="2">
    <citation type="submission" date="2017-12" db="EMBL/GenBank/DDBJ databases">
        <title>Genome sequence of the Bar-tailed Godwit (Limosa lapponica baueri).</title>
        <authorList>
            <person name="Lima N.C.B."/>
            <person name="Parody-Merino A.M."/>
            <person name="Battley P.F."/>
            <person name="Fidler A.E."/>
            <person name="Prosdocimi F."/>
        </authorList>
    </citation>
    <scope>NUCLEOTIDE SEQUENCE [LARGE SCALE GENOMIC DNA]</scope>
</reference>
<accession>A0A2I0T1L3</accession>
<reference evidence="3" key="1">
    <citation type="submission" date="2017-11" db="EMBL/GenBank/DDBJ databases">
        <authorList>
            <person name="Lima N.C."/>
            <person name="Parody-Merino A.M."/>
            <person name="Battley P.F."/>
            <person name="Fidler A.E."/>
            <person name="Prosdocimi F."/>
        </authorList>
    </citation>
    <scope>NUCLEOTIDE SEQUENCE [LARGE SCALE GENOMIC DNA]</scope>
</reference>